<proteinExistence type="predicted"/>
<accession>A0A6J7KR61</accession>
<organism evidence="1">
    <name type="scientific">freshwater metagenome</name>
    <dbReference type="NCBI Taxonomy" id="449393"/>
    <lineage>
        <taxon>unclassified sequences</taxon>
        <taxon>metagenomes</taxon>
        <taxon>ecological metagenomes</taxon>
    </lineage>
</organism>
<dbReference type="SUPFAM" id="SSF55486">
    <property type="entry name" value="Metalloproteases ('zincins'), catalytic domain"/>
    <property type="match status" value="1"/>
</dbReference>
<dbReference type="NCBIfam" id="TIGR03624">
    <property type="entry name" value="putative hydrolase"/>
    <property type="match status" value="1"/>
</dbReference>
<dbReference type="PANTHER" id="PTHR39420">
    <property type="match status" value="1"/>
</dbReference>
<dbReference type="Gene3D" id="1.20.150.30">
    <property type="entry name" value="Zincin-like metallopeptidase, N-terminal domain"/>
    <property type="match status" value="1"/>
</dbReference>
<dbReference type="AlphaFoldDB" id="A0A6J7KR61"/>
<protein>
    <submittedName>
        <fullName evidence="1">Unannotated protein</fullName>
    </submittedName>
</protein>
<evidence type="ECO:0000313" key="1">
    <source>
        <dbReference type="EMBL" id="CAB4957911.1"/>
    </source>
</evidence>
<gene>
    <name evidence="1" type="ORF">UFOPK3837_00870</name>
</gene>
<dbReference type="InterPro" id="IPR042271">
    <property type="entry name" value="Zinicin_2_N"/>
</dbReference>
<dbReference type="InterPro" id="IPR018766">
    <property type="entry name" value="Zinicin_2"/>
</dbReference>
<name>A0A6J7KR61_9ZZZZ</name>
<dbReference type="Pfam" id="PF10103">
    <property type="entry name" value="Zincin_2"/>
    <property type="match status" value="1"/>
</dbReference>
<dbReference type="EMBL" id="CAFBNO010000042">
    <property type="protein sequence ID" value="CAB4957911.1"/>
    <property type="molecule type" value="Genomic_DNA"/>
</dbReference>
<dbReference type="PANTHER" id="PTHR39420:SF2">
    <property type="entry name" value="HYDROLASE"/>
    <property type="match status" value="1"/>
</dbReference>
<reference evidence="1" key="1">
    <citation type="submission" date="2020-05" db="EMBL/GenBank/DDBJ databases">
        <authorList>
            <person name="Chiriac C."/>
            <person name="Salcher M."/>
            <person name="Ghai R."/>
            <person name="Kavagutti S V."/>
        </authorList>
    </citation>
    <scope>NUCLEOTIDE SEQUENCE</scope>
</reference>
<sequence length="434" mass="47119">MSEENFDPEALAAFLRELLSQQNGLDPEQLAGIAGLANDPKALADLMSQLQQSLSQSSEDVTGGVNWKLATEQSRKFAAEGAFAVSDAERAELANAASIAELWLDEETTLPQLTSTPKLITRELWVADALPLFQELSQPVASRMADALTENLEQNMPEELSGMLAGAGGMLRSAGGTIFAMQLGQTLGKLAREVLTGGDLGLPFFTEQRAVFVPQNISEFAKGLEVPKDQLLIFLALRELAHARLFKQSKWLRDSVVGQITNYAAGISIDSDRMSDLAEGFDFNDQEKLREALGNGELLSERTPEQERALANIETTLALIEGWVEAVTDGAARRLPQAGALGEIQRRRRASASPAQATFSTLLGLELRPKRIREAAAMWVAVTAAVGAEKRDAIWDHPDLLPSSEDVDNPSALIAKLRDTNDDAMDAELRKLLD</sequence>